<dbReference type="FunFam" id="1.10.10.10:FF:000001">
    <property type="entry name" value="LysR family transcriptional regulator"/>
    <property type="match status" value="1"/>
</dbReference>
<dbReference type="Pfam" id="PF00126">
    <property type="entry name" value="HTH_1"/>
    <property type="match status" value="1"/>
</dbReference>
<dbReference type="InterPro" id="IPR000847">
    <property type="entry name" value="LysR_HTH_N"/>
</dbReference>
<accession>A0A158CAJ4</accession>
<gene>
    <name evidence="7" type="ORF">AWB76_05316</name>
</gene>
<proteinExistence type="inferred from homology"/>
<dbReference type="EMBL" id="FCOI02000021">
    <property type="protein sequence ID" value="SAK79310.1"/>
    <property type="molecule type" value="Genomic_DNA"/>
</dbReference>
<dbReference type="PANTHER" id="PTHR30293">
    <property type="entry name" value="TRANSCRIPTIONAL REGULATORY PROTEIN NAC-RELATED"/>
    <property type="match status" value="1"/>
</dbReference>
<evidence type="ECO:0000313" key="7">
    <source>
        <dbReference type="EMBL" id="SAK79310.1"/>
    </source>
</evidence>
<dbReference type="SUPFAM" id="SSF53850">
    <property type="entry name" value="Periplasmic binding protein-like II"/>
    <property type="match status" value="1"/>
</dbReference>
<keyword evidence="3" id="KW-0238">DNA-binding</keyword>
<keyword evidence="4" id="KW-0010">Activator</keyword>
<dbReference type="Gene3D" id="3.40.190.290">
    <property type="match status" value="1"/>
</dbReference>
<name>A0A158CAJ4_9BURK</name>
<organism evidence="7 8">
    <name type="scientific">Caballeronia temeraria</name>
    <dbReference type="NCBI Taxonomy" id="1777137"/>
    <lineage>
        <taxon>Bacteria</taxon>
        <taxon>Pseudomonadati</taxon>
        <taxon>Pseudomonadota</taxon>
        <taxon>Betaproteobacteria</taxon>
        <taxon>Burkholderiales</taxon>
        <taxon>Burkholderiaceae</taxon>
        <taxon>Caballeronia</taxon>
    </lineage>
</organism>
<reference evidence="8" key="1">
    <citation type="submission" date="2016-01" db="EMBL/GenBank/DDBJ databases">
        <authorList>
            <person name="Peeters Charlotte."/>
        </authorList>
    </citation>
    <scope>NUCLEOTIDE SEQUENCE [LARGE SCALE GENOMIC DNA]</scope>
</reference>
<keyword evidence="5" id="KW-0804">Transcription</keyword>
<sequence>MEIRQLHNFSRIAEVGNLTRAASLLGLTQAALSRQVAQLEAELGTVLFKRNGRGLVLTDAGQRLLAHVPIILRQIAAATRAVRGDEGPVQGTLVLGLPPSLARTSVVPLIDAFRERLPAVTLRTVDGLSANLVEMVESGKLDCSVVYNQPPSDLVEMRLICEEDLYLVSGPAAGDNGKAPPRTLALADIARLPLVTAGNTNVIHVALATAMAAVGLEPQVAHEIENLSAILDLVQRGYGSSVIPLSGVHSCIGNPELTLHRIGKPSALRCSLSVLRPVRTLDDALIEQGTSLISEVVRQQLAVFHANVERSIDA</sequence>
<comment type="similarity">
    <text evidence="1">Belongs to the LysR transcriptional regulatory family.</text>
</comment>
<feature type="domain" description="HTH lysR-type" evidence="6">
    <location>
        <begin position="1"/>
        <end position="58"/>
    </location>
</feature>
<dbReference type="Proteomes" id="UP000054624">
    <property type="component" value="Unassembled WGS sequence"/>
</dbReference>
<dbReference type="AlphaFoldDB" id="A0A158CAJ4"/>
<dbReference type="RefSeq" id="WP_061163050.1">
    <property type="nucleotide sequence ID" value="NZ_FCOI02000021.1"/>
</dbReference>
<dbReference type="Pfam" id="PF03466">
    <property type="entry name" value="LysR_substrate"/>
    <property type="match status" value="1"/>
</dbReference>
<evidence type="ECO:0000256" key="5">
    <source>
        <dbReference type="ARBA" id="ARBA00023163"/>
    </source>
</evidence>
<dbReference type="OrthoDB" id="8587114at2"/>
<dbReference type="InterPro" id="IPR036388">
    <property type="entry name" value="WH-like_DNA-bd_sf"/>
</dbReference>
<dbReference type="GO" id="GO:2000142">
    <property type="term" value="P:regulation of DNA-templated transcription initiation"/>
    <property type="evidence" value="ECO:0007669"/>
    <property type="project" value="TreeGrafter"/>
</dbReference>
<dbReference type="GO" id="GO:0003677">
    <property type="term" value="F:DNA binding"/>
    <property type="evidence" value="ECO:0007669"/>
    <property type="project" value="UniProtKB-KW"/>
</dbReference>
<evidence type="ECO:0000313" key="8">
    <source>
        <dbReference type="Proteomes" id="UP000054624"/>
    </source>
</evidence>
<dbReference type="InterPro" id="IPR036390">
    <property type="entry name" value="WH_DNA-bd_sf"/>
</dbReference>
<dbReference type="GO" id="GO:0003700">
    <property type="term" value="F:DNA-binding transcription factor activity"/>
    <property type="evidence" value="ECO:0007669"/>
    <property type="project" value="InterPro"/>
</dbReference>
<dbReference type="PANTHER" id="PTHR30293:SF0">
    <property type="entry name" value="NITROGEN ASSIMILATION REGULATORY PROTEIN NAC"/>
    <property type="match status" value="1"/>
</dbReference>
<keyword evidence="8" id="KW-1185">Reference proteome</keyword>
<evidence type="ECO:0000256" key="2">
    <source>
        <dbReference type="ARBA" id="ARBA00023015"/>
    </source>
</evidence>
<evidence type="ECO:0000259" key="6">
    <source>
        <dbReference type="PROSITE" id="PS50931"/>
    </source>
</evidence>
<evidence type="ECO:0000256" key="1">
    <source>
        <dbReference type="ARBA" id="ARBA00009437"/>
    </source>
</evidence>
<dbReference type="STRING" id="1777137.AWB76_05316"/>
<dbReference type="Gene3D" id="1.10.10.10">
    <property type="entry name" value="Winged helix-like DNA-binding domain superfamily/Winged helix DNA-binding domain"/>
    <property type="match status" value="1"/>
</dbReference>
<evidence type="ECO:0000256" key="4">
    <source>
        <dbReference type="ARBA" id="ARBA00023159"/>
    </source>
</evidence>
<protein>
    <submittedName>
        <fullName evidence="7">LysR family transcriptional regulator</fullName>
    </submittedName>
</protein>
<keyword evidence="2" id="KW-0805">Transcription regulation</keyword>
<dbReference type="PRINTS" id="PR00039">
    <property type="entry name" value="HTHLYSR"/>
</dbReference>
<dbReference type="PROSITE" id="PS50931">
    <property type="entry name" value="HTH_LYSR"/>
    <property type="match status" value="1"/>
</dbReference>
<dbReference type="InterPro" id="IPR005119">
    <property type="entry name" value="LysR_subst-bd"/>
</dbReference>
<dbReference type="SUPFAM" id="SSF46785">
    <property type="entry name" value="Winged helix' DNA-binding domain"/>
    <property type="match status" value="1"/>
</dbReference>
<evidence type="ECO:0000256" key="3">
    <source>
        <dbReference type="ARBA" id="ARBA00023125"/>
    </source>
</evidence>